<dbReference type="AlphaFoldDB" id="A0A7W1T442"/>
<keyword evidence="3" id="KW-1185">Reference proteome</keyword>
<reference evidence="2 3" key="1">
    <citation type="submission" date="2020-05" db="EMBL/GenBank/DDBJ databases">
        <authorList>
            <person name="Carlin C.R."/>
        </authorList>
    </citation>
    <scope>NUCLEOTIDE SEQUENCE [LARGE SCALE GENOMIC DNA]</scope>
    <source>
        <strain evidence="2 3">FSL W9-0585</strain>
    </source>
</reference>
<dbReference type="Pfam" id="PF06691">
    <property type="entry name" value="DUF1189"/>
    <property type="match status" value="1"/>
</dbReference>
<feature type="transmembrane region" description="Helical" evidence="1">
    <location>
        <begin position="30"/>
        <end position="49"/>
    </location>
</feature>
<dbReference type="EMBL" id="JABJVM010000002">
    <property type="protein sequence ID" value="MBA3925100.1"/>
    <property type="molecule type" value="Genomic_DNA"/>
</dbReference>
<name>A0A7W1T442_9LIST</name>
<dbReference type="InterPro" id="IPR009574">
    <property type="entry name" value="DUF1189"/>
</dbReference>
<comment type="caution">
    <text evidence="2">The sequence shown here is derived from an EMBL/GenBank/DDBJ whole genome shotgun (WGS) entry which is preliminary data.</text>
</comment>
<keyword evidence="1" id="KW-0812">Transmembrane</keyword>
<sequence>MGIIEQFQQSLFFQWKAIGKWKAQSIWKSFFYLLCLVLLSSLILSFSSFSKTSKLDYEGLLTEMQPFNLSEQGLDYEGEPLIVPIPVFDVTITIGDVTQRASTDYVIALQQDGFKFGKNGLMSTNSTAYRDLPIWGSEQEYTNVDVLKLLQDNESQLKQLAFFYQYVKAFLQVLISVVFISIIAWVSLPFGRSASVSYRRLWMFGAYGMTLPLAIKTVLKLTGFFIPYFGMIYWFSIIIFVFLTVNAIKRSARI</sequence>
<organism evidence="2 3">
    <name type="scientific">Listeria rustica</name>
    <dbReference type="NCBI Taxonomy" id="2713503"/>
    <lineage>
        <taxon>Bacteria</taxon>
        <taxon>Bacillati</taxon>
        <taxon>Bacillota</taxon>
        <taxon>Bacilli</taxon>
        <taxon>Bacillales</taxon>
        <taxon>Listeriaceae</taxon>
        <taxon>Listeria</taxon>
    </lineage>
</organism>
<accession>A0A7W1T442</accession>
<evidence type="ECO:0000313" key="2">
    <source>
        <dbReference type="EMBL" id="MBA3925100.1"/>
    </source>
</evidence>
<reference evidence="2 3" key="2">
    <citation type="submission" date="2020-08" db="EMBL/GenBank/DDBJ databases">
        <title>Listeria ohnekaius sp. nov. and Listeria portnoyii sp. nov. isolated from non-agricultural and natural environments.</title>
        <authorList>
            <person name="Weller D."/>
            <person name="Belias A.M."/>
            <person name="Liao J."/>
            <person name="Guo S."/>
            <person name="Orsi R.H."/>
            <person name="Wiedmann M."/>
        </authorList>
    </citation>
    <scope>NUCLEOTIDE SEQUENCE [LARGE SCALE GENOMIC DNA]</scope>
    <source>
        <strain evidence="2 3">FSL W9-0585</strain>
    </source>
</reference>
<feature type="transmembrane region" description="Helical" evidence="1">
    <location>
        <begin position="169"/>
        <end position="188"/>
    </location>
</feature>
<dbReference type="RefSeq" id="WP_181675359.1">
    <property type="nucleotide sequence ID" value="NZ_JABJVM010000002.1"/>
</dbReference>
<dbReference type="Proteomes" id="UP000548787">
    <property type="component" value="Unassembled WGS sequence"/>
</dbReference>
<gene>
    <name evidence="2" type="ORF">HPK16_02000</name>
</gene>
<evidence type="ECO:0000256" key="1">
    <source>
        <dbReference type="SAM" id="Phobius"/>
    </source>
</evidence>
<proteinExistence type="predicted"/>
<evidence type="ECO:0000313" key="3">
    <source>
        <dbReference type="Proteomes" id="UP000548787"/>
    </source>
</evidence>
<feature type="transmembrane region" description="Helical" evidence="1">
    <location>
        <begin position="225"/>
        <end position="248"/>
    </location>
</feature>
<feature type="transmembrane region" description="Helical" evidence="1">
    <location>
        <begin position="200"/>
        <end position="219"/>
    </location>
</feature>
<protein>
    <submittedName>
        <fullName evidence="2">DUF1189 family protein</fullName>
    </submittedName>
</protein>
<keyword evidence="1" id="KW-0472">Membrane</keyword>
<keyword evidence="1" id="KW-1133">Transmembrane helix</keyword>